<gene>
    <name evidence="2" type="ORF">SAMN02745221_01887</name>
</gene>
<dbReference type="Proteomes" id="UP000242329">
    <property type="component" value="Unassembled WGS sequence"/>
</dbReference>
<dbReference type="AlphaFoldDB" id="A0A1M5QYJ2"/>
<keyword evidence="1" id="KW-0175">Coiled coil</keyword>
<reference evidence="3" key="1">
    <citation type="submission" date="2016-11" db="EMBL/GenBank/DDBJ databases">
        <authorList>
            <person name="Varghese N."/>
            <person name="Submissions S."/>
        </authorList>
    </citation>
    <scope>NUCLEOTIDE SEQUENCE [LARGE SCALE GENOMIC DNA]</scope>
    <source>
        <strain evidence="3">DSM 11003</strain>
    </source>
</reference>
<keyword evidence="3" id="KW-1185">Reference proteome</keyword>
<organism evidence="2 3">
    <name type="scientific">Thermosyntropha lipolytica DSM 11003</name>
    <dbReference type="NCBI Taxonomy" id="1123382"/>
    <lineage>
        <taxon>Bacteria</taxon>
        <taxon>Bacillati</taxon>
        <taxon>Bacillota</taxon>
        <taxon>Clostridia</taxon>
        <taxon>Eubacteriales</taxon>
        <taxon>Syntrophomonadaceae</taxon>
        <taxon>Thermosyntropha</taxon>
    </lineage>
</organism>
<evidence type="ECO:0000313" key="3">
    <source>
        <dbReference type="Proteomes" id="UP000242329"/>
    </source>
</evidence>
<sequence>MRCGENNVTTDYKDLIKIEDLYHYSVNIRYDLDNTKKIKAFIPTPSNVNILKKLLLNTLKREDKKANVLIGPYGKGKSYILLVLLYILSPHRDLSILSDLKRKIKKIDSEVADLIDFIVSEEIRYLPVILNYNYRNPEQAFLVALKDAMERENLENLKFPTSFEMAIETIKKWKADYPEAYCKFESLLSEINFTVEDFIEELKSFNFEVYEYFTKLYSDITAGAQFNALLNDDFINTYRSFMYKLREEGIFDGIYVVFDEFSKFVEEEVRSDVGLQLKTIQDMAELVERDTERAIQFTCIMHKPFDHYLKEAKSVQIDLFRTVEGRFQEIYFISPAKEEYEVIGQVVRKDELKFNVLWENCGKEVTDLYFRVKDLFRHIYDEEGLKNLAKECFPFNPVSLFVLPRLCELVAQNERTLFTFLTSHERGGFLNFIEKRRNPNEGFLLNLDVLFDYFEISFRKEIFNKKVVDIYNKAQKSLALVEDENEKRIIKALAVIYIVDELERLEPKEELLLCSLEMSRETFERALEALLEKKVLIKRRSTQYIEFFLSSNGDLYERINFYKSAKGRDLKSGDVIGKIKGPSFIFPRKYNDEHEITRYFYKIFLEAHELERIDSYQDLWKTKLADGYIIHLLWQNEDEIQRSIEKVKRIDDERILLCVPKDSFDKLDEIKEYVAIQLLMNEAREGNNAGLLYDLELLLEDLENLIANYIDELFEYEQCSFYNHKGELLKIEDERDLNNVVNDICREVYKSTPIVPNEMVNKNNLTPQMQKALANAIKYLLEGKIDEIKGNKPEKTILKVAVVNKGLLDGFCKDAGLRKVLEAIDVFMNKASKEKTSFGEIYSVLQGKGYGMRKGIIPIYLAYKMRDLIEDMVFYFGSKEIDFDEQLFIKINEEPESYYLFCDSKSVEKKMYLKSLTNLFKDYMRDNEQNIYFKIYDAMRTWYISLPPFTQKTNAIEIIEEKLAQKTIRSFKREIANAEQNPFEFISKKLLSVLGCDTYSEAIVKIEKLKKAFDAHLELTVKEVIKNIKDILGFEQDLNILVGLKKWYFLLPKTVKEVFHGEPVNSFLKYIDEVSEKEEMKVVSDLSLILLGIDIAHWDDSSYGLFIERLKEVVNTLAENEKSENTFGFFKISFSEEDKEMGYKMLEKIPISETGKVLKTAIEELLVEFGAAIDEKEKLNILVDIIKERLN</sequence>
<feature type="coiled-coil region" evidence="1">
    <location>
        <begin position="692"/>
        <end position="719"/>
    </location>
</feature>
<dbReference type="OrthoDB" id="856045at2"/>
<proteinExistence type="predicted"/>
<protein>
    <submittedName>
        <fullName evidence="2">Uncharacterized protein</fullName>
    </submittedName>
</protein>
<evidence type="ECO:0000256" key="1">
    <source>
        <dbReference type="SAM" id="Coils"/>
    </source>
</evidence>
<dbReference type="EMBL" id="FQWY01000040">
    <property type="protein sequence ID" value="SHH18948.1"/>
    <property type="molecule type" value="Genomic_DNA"/>
</dbReference>
<evidence type="ECO:0000313" key="2">
    <source>
        <dbReference type="EMBL" id="SHH18948.1"/>
    </source>
</evidence>
<name>A0A1M5QYJ2_9FIRM</name>
<dbReference type="STRING" id="1123382.SAMN02745221_01887"/>
<accession>A0A1M5QYJ2</accession>
<dbReference type="RefSeq" id="WP_073093199.1">
    <property type="nucleotide sequence ID" value="NZ_FQWY01000040.1"/>
</dbReference>